<dbReference type="RefSeq" id="WP_095268038.1">
    <property type="nucleotide sequence ID" value="NZ_NPBY01000108.1"/>
</dbReference>
<dbReference type="AlphaFoldDB" id="A0A268EE08"/>
<reference evidence="1 2" key="1">
    <citation type="submission" date="2017-07" db="EMBL/GenBank/DDBJ databases">
        <title>Isolation and whole genome analysis of endospore-forming bacteria from heroin.</title>
        <authorList>
            <person name="Kalinowski J."/>
            <person name="Ahrens B."/>
            <person name="Al-Dilaimi A."/>
            <person name="Winkler A."/>
            <person name="Wibberg D."/>
            <person name="Schleenbecker U."/>
            <person name="Ruckert C."/>
            <person name="Wolfel R."/>
            <person name="Grass G."/>
        </authorList>
    </citation>
    <scope>NUCLEOTIDE SEQUENCE [LARGE SCALE GENOMIC DNA]</scope>
    <source>
        <strain evidence="1 2">7537-G1</strain>
    </source>
</reference>
<evidence type="ECO:0000313" key="1">
    <source>
        <dbReference type="EMBL" id="PAD71358.1"/>
    </source>
</evidence>
<gene>
    <name evidence="1" type="ORF">CHH67_24750</name>
</gene>
<dbReference type="EMBL" id="NPBY01000108">
    <property type="protein sequence ID" value="PAD71358.1"/>
    <property type="molecule type" value="Genomic_DNA"/>
</dbReference>
<organism evidence="1 2">
    <name type="scientific">Paenibacillus campinasensis</name>
    <dbReference type="NCBI Taxonomy" id="66347"/>
    <lineage>
        <taxon>Bacteria</taxon>
        <taxon>Bacillati</taxon>
        <taxon>Bacillota</taxon>
        <taxon>Bacilli</taxon>
        <taxon>Bacillales</taxon>
        <taxon>Paenibacillaceae</taxon>
        <taxon>Paenibacillus</taxon>
    </lineage>
</organism>
<dbReference type="OrthoDB" id="2680309at2"/>
<name>A0A268EE08_9BACL</name>
<protein>
    <submittedName>
        <fullName evidence="1">Uncharacterized protein</fullName>
    </submittedName>
</protein>
<sequence>MSGYITVEELCVNIMKGINIDVFYLINENKGIFKSEIIRKFQQYDPEGNASVSKYRHKVDVAIATLIGAAFIESRDAGRKDQFFLTPYGEEAVKVLGDLLDKDPSILFGSIIVVNLNSIMEG</sequence>
<dbReference type="Proteomes" id="UP000215596">
    <property type="component" value="Unassembled WGS sequence"/>
</dbReference>
<accession>A0A268EE08</accession>
<proteinExistence type="predicted"/>
<comment type="caution">
    <text evidence="1">The sequence shown here is derived from an EMBL/GenBank/DDBJ whole genome shotgun (WGS) entry which is preliminary data.</text>
</comment>
<evidence type="ECO:0000313" key="2">
    <source>
        <dbReference type="Proteomes" id="UP000215596"/>
    </source>
</evidence>